<dbReference type="STRING" id="491952.Mar181_3508"/>
<accession>F6CVQ0</accession>
<keyword evidence="2" id="KW-0732">Signal</keyword>
<dbReference type="Pfam" id="PF03401">
    <property type="entry name" value="TctC"/>
    <property type="match status" value="1"/>
</dbReference>
<evidence type="ECO:0000313" key="4">
    <source>
        <dbReference type="Proteomes" id="UP000009230"/>
    </source>
</evidence>
<organism evidence="3 4">
    <name type="scientific">Marinomonas posidonica (strain CECT 7376 / NCIMB 14433 / IVIA-Po-181)</name>
    <dbReference type="NCBI Taxonomy" id="491952"/>
    <lineage>
        <taxon>Bacteria</taxon>
        <taxon>Pseudomonadati</taxon>
        <taxon>Pseudomonadota</taxon>
        <taxon>Gammaproteobacteria</taxon>
        <taxon>Oceanospirillales</taxon>
        <taxon>Oceanospirillaceae</taxon>
        <taxon>Marinomonas</taxon>
    </lineage>
</organism>
<dbReference type="PANTHER" id="PTHR42928:SF3">
    <property type="entry name" value="UPF0065 PROTEIN YFLP"/>
    <property type="match status" value="1"/>
</dbReference>
<keyword evidence="4" id="KW-1185">Reference proteome</keyword>
<dbReference type="OrthoDB" id="9780943at2"/>
<gene>
    <name evidence="3" type="ordered locus">Mar181_3508</name>
</gene>
<dbReference type="AlphaFoldDB" id="F6CVQ0"/>
<dbReference type="Gene3D" id="3.40.190.10">
    <property type="entry name" value="Periplasmic binding protein-like II"/>
    <property type="match status" value="1"/>
</dbReference>
<dbReference type="InterPro" id="IPR005064">
    <property type="entry name" value="BUG"/>
</dbReference>
<evidence type="ECO:0000256" key="1">
    <source>
        <dbReference type="ARBA" id="ARBA00006987"/>
    </source>
</evidence>
<proteinExistence type="inferred from homology"/>
<feature type="chain" id="PRO_5003338670" description="Tricarboxylic transport membrane protein" evidence="2">
    <location>
        <begin position="23"/>
        <end position="326"/>
    </location>
</feature>
<dbReference type="Proteomes" id="UP000009230">
    <property type="component" value="Chromosome"/>
</dbReference>
<dbReference type="eggNOG" id="COG3181">
    <property type="taxonomic scope" value="Bacteria"/>
</dbReference>
<dbReference type="PIRSF" id="PIRSF017082">
    <property type="entry name" value="YflP"/>
    <property type="match status" value="1"/>
</dbReference>
<reference evidence="3 4" key="1">
    <citation type="journal article" date="2012" name="Stand. Genomic Sci.">
        <title>Complete genome sequence of Marinomonas posidonica type strain (IVIA-Po-181(T)).</title>
        <authorList>
            <person name="Lucas-Elio P."/>
            <person name="Goodwin L."/>
            <person name="Woyke T."/>
            <person name="Pitluck S."/>
            <person name="Nolan M."/>
            <person name="Kyrpides N.C."/>
            <person name="Detter J.C."/>
            <person name="Copeland A."/>
            <person name="Lu M."/>
            <person name="Bruce D."/>
            <person name="Detter C."/>
            <person name="Tapia R."/>
            <person name="Han S."/>
            <person name="Land M.L."/>
            <person name="Ivanova N."/>
            <person name="Mikhailova N."/>
            <person name="Johnston A.W."/>
            <person name="Sanchez-Amat A."/>
        </authorList>
    </citation>
    <scope>NUCLEOTIDE SEQUENCE [LARGE SCALE GENOMIC DNA]</scope>
    <source>
        <strain evidence="4">CECT 7376 / NCIMB 14433 / IVIA-Po-181</strain>
    </source>
</reference>
<dbReference type="SUPFAM" id="SSF53850">
    <property type="entry name" value="Periplasmic binding protein-like II"/>
    <property type="match status" value="1"/>
</dbReference>
<sequence>MTKSIRALLLASGLSIALSASAFEANKPTCIAPAKPGGGFDLTCRIIASGFTDAGLTKVPMAVTFMPGGVGAVAYNYINSSNPDDPNKLVAFSSGSLLNIAQGKFGKNLDENNARWVGTAGVDYGAILVKADAPWNTLGELVNDIKIDPSKFVFGAGGGVGSQDWMKAAIIMKSSGIDPKKMRYVAYEGGGEALAALLGGHIKVFPGDVGEMEGLVNSGKVKVLAIMSPERLKGKFSQYPTAIEQGFNAEWTILRGYYLGPKVSDDAYHYWAEQFQKAYQNPAFDKAVIKKGLVPLHLSGMTLNSYIKERVVYMRGLAVEAGLIKQ</sequence>
<evidence type="ECO:0008006" key="5">
    <source>
        <dbReference type="Google" id="ProtNLM"/>
    </source>
</evidence>
<comment type="similarity">
    <text evidence="1">Belongs to the UPF0065 (bug) family.</text>
</comment>
<evidence type="ECO:0000313" key="3">
    <source>
        <dbReference type="EMBL" id="AEF56524.1"/>
    </source>
</evidence>
<dbReference type="HOGENOM" id="CLU_045683_1_0_6"/>
<feature type="signal peptide" evidence="2">
    <location>
        <begin position="1"/>
        <end position="22"/>
    </location>
</feature>
<dbReference type="InterPro" id="IPR042100">
    <property type="entry name" value="Bug_dom1"/>
</dbReference>
<dbReference type="KEGG" id="mpc:Mar181_3508"/>
<dbReference type="RefSeq" id="WP_013797990.1">
    <property type="nucleotide sequence ID" value="NC_015559.1"/>
</dbReference>
<dbReference type="EMBL" id="CP002771">
    <property type="protein sequence ID" value="AEF56524.1"/>
    <property type="molecule type" value="Genomic_DNA"/>
</dbReference>
<dbReference type="Gene3D" id="3.40.190.150">
    <property type="entry name" value="Bordetella uptake gene, domain 1"/>
    <property type="match status" value="1"/>
</dbReference>
<dbReference type="CDD" id="cd07012">
    <property type="entry name" value="PBP2_Bug_TTT"/>
    <property type="match status" value="1"/>
</dbReference>
<name>F6CVQ0_MARPP</name>
<protein>
    <recommendedName>
        <fullName evidence="5">Tricarboxylic transport membrane protein</fullName>
    </recommendedName>
</protein>
<dbReference type="PANTHER" id="PTHR42928">
    <property type="entry name" value="TRICARBOXYLATE-BINDING PROTEIN"/>
    <property type="match status" value="1"/>
</dbReference>
<evidence type="ECO:0000256" key="2">
    <source>
        <dbReference type="SAM" id="SignalP"/>
    </source>
</evidence>